<proteinExistence type="predicted"/>
<organism evidence="1">
    <name type="scientific">Anguilla anguilla</name>
    <name type="common">European freshwater eel</name>
    <name type="synonym">Muraena anguilla</name>
    <dbReference type="NCBI Taxonomy" id="7936"/>
    <lineage>
        <taxon>Eukaryota</taxon>
        <taxon>Metazoa</taxon>
        <taxon>Chordata</taxon>
        <taxon>Craniata</taxon>
        <taxon>Vertebrata</taxon>
        <taxon>Euteleostomi</taxon>
        <taxon>Actinopterygii</taxon>
        <taxon>Neopterygii</taxon>
        <taxon>Teleostei</taxon>
        <taxon>Anguilliformes</taxon>
        <taxon>Anguillidae</taxon>
        <taxon>Anguilla</taxon>
    </lineage>
</organism>
<protein>
    <submittedName>
        <fullName evidence="1">Uncharacterized protein</fullName>
    </submittedName>
</protein>
<accession>A0A0E9RA11</accession>
<name>A0A0E9RA11_ANGAN</name>
<sequence length="10" mass="1160">MSGSLENYIF</sequence>
<reference evidence="1" key="1">
    <citation type="submission" date="2014-11" db="EMBL/GenBank/DDBJ databases">
        <authorList>
            <person name="Amaro Gonzalez C."/>
        </authorList>
    </citation>
    <scope>NUCLEOTIDE SEQUENCE</scope>
</reference>
<dbReference type="EMBL" id="GBXM01082653">
    <property type="protein sequence ID" value="JAH25924.1"/>
    <property type="molecule type" value="Transcribed_RNA"/>
</dbReference>
<reference evidence="1" key="2">
    <citation type="journal article" date="2015" name="Fish Shellfish Immunol.">
        <title>Early steps in the European eel (Anguilla anguilla)-Vibrio vulnificus interaction in the gills: Role of the RtxA13 toxin.</title>
        <authorList>
            <person name="Callol A."/>
            <person name="Pajuelo D."/>
            <person name="Ebbesson L."/>
            <person name="Teles M."/>
            <person name="MacKenzie S."/>
            <person name="Amaro C."/>
        </authorList>
    </citation>
    <scope>NUCLEOTIDE SEQUENCE</scope>
</reference>
<evidence type="ECO:0000313" key="1">
    <source>
        <dbReference type="EMBL" id="JAH25924.1"/>
    </source>
</evidence>